<organism evidence="2 3">
    <name type="scientific">Streptomyces carpinensis</name>
    <dbReference type="NCBI Taxonomy" id="66369"/>
    <lineage>
        <taxon>Bacteria</taxon>
        <taxon>Bacillati</taxon>
        <taxon>Actinomycetota</taxon>
        <taxon>Actinomycetes</taxon>
        <taxon>Kitasatosporales</taxon>
        <taxon>Streptomycetaceae</taxon>
        <taxon>Streptomyces</taxon>
    </lineage>
</organism>
<dbReference type="SUPFAM" id="SSF55008">
    <property type="entry name" value="HMA, heavy metal-associated domain"/>
    <property type="match status" value="1"/>
</dbReference>
<name>A0ABV1W735_9ACTN</name>
<dbReference type="InterPro" id="IPR006121">
    <property type="entry name" value="HMA_dom"/>
</dbReference>
<protein>
    <submittedName>
        <fullName evidence="2">Heavy-metal-associated domain-containing protein</fullName>
    </submittedName>
</protein>
<dbReference type="InterPro" id="IPR036163">
    <property type="entry name" value="HMA_dom_sf"/>
</dbReference>
<gene>
    <name evidence="2" type="ORF">ABT317_24310</name>
</gene>
<evidence type="ECO:0000313" key="3">
    <source>
        <dbReference type="Proteomes" id="UP001458415"/>
    </source>
</evidence>
<dbReference type="Proteomes" id="UP001458415">
    <property type="component" value="Unassembled WGS sequence"/>
</dbReference>
<evidence type="ECO:0000313" key="2">
    <source>
        <dbReference type="EMBL" id="MER6980007.1"/>
    </source>
</evidence>
<dbReference type="CDD" id="cd00371">
    <property type="entry name" value="HMA"/>
    <property type="match status" value="1"/>
</dbReference>
<comment type="caution">
    <text evidence="2">The sequence shown here is derived from an EMBL/GenBank/DDBJ whole genome shotgun (WGS) entry which is preliminary data.</text>
</comment>
<accession>A0ABV1W735</accession>
<dbReference type="Gene3D" id="3.30.70.100">
    <property type="match status" value="1"/>
</dbReference>
<feature type="domain" description="HMA" evidence="1">
    <location>
        <begin position="37"/>
        <end position="105"/>
    </location>
</feature>
<sequence>MKPPWVPPRGICELRISEVPLSDCCTTDGSCHSAAKTRTTYKVGGVGSAHCQGVVAKAVGDVDEVTAVEVEIGTGLVTVTTATDLGDTLDALVAEAVDEAGYDFAGRVTPAAPA</sequence>
<keyword evidence="3" id="KW-1185">Reference proteome</keyword>
<reference evidence="2 3" key="1">
    <citation type="submission" date="2024-06" db="EMBL/GenBank/DDBJ databases">
        <title>The Natural Products Discovery Center: Release of the First 8490 Sequenced Strains for Exploring Actinobacteria Biosynthetic Diversity.</title>
        <authorList>
            <person name="Kalkreuter E."/>
            <person name="Kautsar S.A."/>
            <person name="Yang D."/>
            <person name="Bader C.D."/>
            <person name="Teijaro C.N."/>
            <person name="Fluegel L."/>
            <person name="Davis C.M."/>
            <person name="Simpson J.R."/>
            <person name="Lauterbach L."/>
            <person name="Steele A.D."/>
            <person name="Gui C."/>
            <person name="Meng S."/>
            <person name="Li G."/>
            <person name="Viehrig K."/>
            <person name="Ye F."/>
            <person name="Su P."/>
            <person name="Kiefer A.F."/>
            <person name="Nichols A."/>
            <person name="Cepeda A.J."/>
            <person name="Yan W."/>
            <person name="Fan B."/>
            <person name="Jiang Y."/>
            <person name="Adhikari A."/>
            <person name="Zheng C.-J."/>
            <person name="Schuster L."/>
            <person name="Cowan T.M."/>
            <person name="Smanski M.J."/>
            <person name="Chevrette M.G."/>
            <person name="De Carvalho L.P.S."/>
            <person name="Shen B."/>
        </authorList>
    </citation>
    <scope>NUCLEOTIDE SEQUENCE [LARGE SCALE GENOMIC DNA]</scope>
    <source>
        <strain evidence="2 3">NPDC000634</strain>
    </source>
</reference>
<dbReference type="EMBL" id="JBEPCU010000470">
    <property type="protein sequence ID" value="MER6980007.1"/>
    <property type="molecule type" value="Genomic_DNA"/>
</dbReference>
<dbReference type="PROSITE" id="PS50846">
    <property type="entry name" value="HMA_2"/>
    <property type="match status" value="1"/>
</dbReference>
<evidence type="ECO:0000259" key="1">
    <source>
        <dbReference type="PROSITE" id="PS50846"/>
    </source>
</evidence>
<proteinExistence type="predicted"/>
<dbReference type="Pfam" id="PF00403">
    <property type="entry name" value="HMA"/>
    <property type="match status" value="1"/>
</dbReference>